<evidence type="ECO:0000313" key="7">
    <source>
        <dbReference type="Proteomes" id="UP000468901"/>
    </source>
</evidence>
<dbReference type="PANTHER" id="PTHR30371">
    <property type="entry name" value="SEC-INDEPENDENT PROTEIN TRANSLOCASE PROTEIN TATC"/>
    <property type="match status" value="1"/>
</dbReference>
<feature type="transmembrane region" description="Helical" evidence="5">
    <location>
        <begin position="227"/>
        <end position="247"/>
    </location>
</feature>
<comment type="caution">
    <text evidence="6">The sequence shown here is derived from an EMBL/GenBank/DDBJ whole genome shotgun (WGS) entry which is preliminary data.</text>
</comment>
<evidence type="ECO:0000256" key="3">
    <source>
        <dbReference type="ARBA" id="ARBA00022989"/>
    </source>
</evidence>
<dbReference type="GO" id="GO:0009977">
    <property type="term" value="F:proton motive force dependent protein transmembrane transporter activity"/>
    <property type="evidence" value="ECO:0007669"/>
    <property type="project" value="TreeGrafter"/>
</dbReference>
<feature type="transmembrane region" description="Helical" evidence="5">
    <location>
        <begin position="165"/>
        <end position="190"/>
    </location>
</feature>
<keyword evidence="2 5" id="KW-0812">Transmembrane</keyword>
<reference evidence="6 7" key="1">
    <citation type="submission" date="2019-09" db="EMBL/GenBank/DDBJ databases">
        <title>Parvibaculum sedimenti sp. nov., isolated from sediment.</title>
        <authorList>
            <person name="Wang Y."/>
        </authorList>
    </citation>
    <scope>NUCLEOTIDE SEQUENCE [LARGE SCALE GENOMIC DNA]</scope>
    <source>
        <strain evidence="6 7">HXT-9</strain>
    </source>
</reference>
<dbReference type="GO" id="GO:0043953">
    <property type="term" value="P:protein transport by the Tat complex"/>
    <property type="evidence" value="ECO:0007669"/>
    <property type="project" value="UniProtKB-UniRule"/>
</dbReference>
<evidence type="ECO:0000256" key="4">
    <source>
        <dbReference type="ARBA" id="ARBA00023136"/>
    </source>
</evidence>
<protein>
    <recommendedName>
        <fullName evidence="5">Sec-independent protein translocase protein TatC</fullName>
    </recommendedName>
</protein>
<evidence type="ECO:0000313" key="6">
    <source>
        <dbReference type="EMBL" id="KAB7739636.1"/>
    </source>
</evidence>
<keyword evidence="5" id="KW-1003">Cell membrane</keyword>
<dbReference type="PROSITE" id="PS01218">
    <property type="entry name" value="TATC"/>
    <property type="match status" value="1"/>
</dbReference>
<accession>A0A6N6VG00</accession>
<feature type="transmembrane region" description="Helical" evidence="5">
    <location>
        <begin position="79"/>
        <end position="100"/>
    </location>
</feature>
<feature type="transmembrane region" description="Helical" evidence="5">
    <location>
        <begin position="112"/>
        <end position="134"/>
    </location>
</feature>
<dbReference type="AlphaFoldDB" id="A0A6N6VG00"/>
<feature type="transmembrane region" description="Helical" evidence="5">
    <location>
        <begin position="202"/>
        <end position="221"/>
    </location>
</feature>
<dbReference type="GO" id="GO:0065002">
    <property type="term" value="P:intracellular protein transmembrane transport"/>
    <property type="evidence" value="ECO:0007669"/>
    <property type="project" value="TreeGrafter"/>
</dbReference>
<dbReference type="EMBL" id="WESC01000009">
    <property type="protein sequence ID" value="KAB7739636.1"/>
    <property type="molecule type" value="Genomic_DNA"/>
</dbReference>
<comment type="subunit">
    <text evidence="5">The Tat system comprises two distinct complexes: a TatABC complex, containing multiple copies of TatA, TatB and TatC subunits, and a separate TatA complex, containing only TatA subunits. Substrates initially bind to the TatABC complex, which probably triggers association of the separate TatA complex to form the active translocon.</text>
</comment>
<evidence type="ECO:0000256" key="1">
    <source>
        <dbReference type="ARBA" id="ARBA00004141"/>
    </source>
</evidence>
<comment type="similarity">
    <text evidence="5">Belongs to the TatC family.</text>
</comment>
<dbReference type="GO" id="GO:0033281">
    <property type="term" value="C:TAT protein transport complex"/>
    <property type="evidence" value="ECO:0007669"/>
    <property type="project" value="UniProtKB-UniRule"/>
</dbReference>
<organism evidence="6 7">
    <name type="scientific">Parvibaculum sedimenti</name>
    <dbReference type="NCBI Taxonomy" id="2608632"/>
    <lineage>
        <taxon>Bacteria</taxon>
        <taxon>Pseudomonadati</taxon>
        <taxon>Pseudomonadota</taxon>
        <taxon>Alphaproteobacteria</taxon>
        <taxon>Hyphomicrobiales</taxon>
        <taxon>Parvibaculaceae</taxon>
        <taxon>Parvibaculum</taxon>
    </lineage>
</organism>
<keyword evidence="5" id="KW-0653">Protein transport</keyword>
<dbReference type="NCBIfam" id="TIGR00945">
    <property type="entry name" value="tatC"/>
    <property type="match status" value="1"/>
</dbReference>
<keyword evidence="3 5" id="KW-1133">Transmembrane helix</keyword>
<keyword evidence="5" id="KW-0813">Transport</keyword>
<dbReference type="Pfam" id="PF00902">
    <property type="entry name" value="TatC"/>
    <property type="match status" value="1"/>
</dbReference>
<dbReference type="HAMAP" id="MF_00902">
    <property type="entry name" value="TatC"/>
    <property type="match status" value="1"/>
</dbReference>
<dbReference type="Proteomes" id="UP000468901">
    <property type="component" value="Unassembled WGS sequence"/>
</dbReference>
<keyword evidence="7" id="KW-1185">Reference proteome</keyword>
<gene>
    <name evidence="5 6" type="primary">tatC</name>
    <name evidence="6" type="ORF">F2P47_11180</name>
</gene>
<evidence type="ECO:0000256" key="2">
    <source>
        <dbReference type="ARBA" id="ARBA00022692"/>
    </source>
</evidence>
<feature type="transmembrane region" description="Helical" evidence="5">
    <location>
        <begin position="24"/>
        <end position="46"/>
    </location>
</feature>
<name>A0A6N6VG00_9HYPH</name>
<dbReference type="InterPro" id="IPR019820">
    <property type="entry name" value="Sec-indep_translocase_CS"/>
</dbReference>
<keyword evidence="5" id="KW-0811">Translocation</keyword>
<dbReference type="PANTHER" id="PTHR30371:SF0">
    <property type="entry name" value="SEC-INDEPENDENT PROTEIN TRANSLOCASE PROTEIN TATC, CHLOROPLASTIC-RELATED"/>
    <property type="match status" value="1"/>
</dbReference>
<comment type="subcellular location">
    <subcellularLocation>
        <location evidence="5">Cell membrane</location>
        <topology evidence="5">Multi-pass membrane protein</topology>
    </subcellularLocation>
    <subcellularLocation>
        <location evidence="1">Membrane</location>
        <topology evidence="1">Multi-pass membrane protein</topology>
    </subcellularLocation>
</comment>
<evidence type="ECO:0000256" key="5">
    <source>
        <dbReference type="HAMAP-Rule" id="MF_00902"/>
    </source>
</evidence>
<dbReference type="RefSeq" id="WP_152216445.1">
    <property type="nucleotide sequence ID" value="NZ_JBAQYD010000359.1"/>
</dbReference>
<dbReference type="InterPro" id="IPR002033">
    <property type="entry name" value="TatC"/>
</dbReference>
<comment type="function">
    <text evidence="5">Part of the twin-arginine translocation (Tat) system that transports large folded proteins containing a characteristic twin-arginine motif in their signal peptide across membranes. Together with TatB, TatC is part of a receptor directly interacting with Tat signal peptides.</text>
</comment>
<proteinExistence type="inferred from homology"/>
<keyword evidence="4 5" id="KW-0472">Membrane</keyword>
<dbReference type="PRINTS" id="PR01840">
    <property type="entry name" value="TATCFAMILY"/>
</dbReference>
<sequence length="268" mass="29469">MSDEELESSRAPLMDHLIELRSRLIKSMIAVSICFGVCFTFARQIFNILVRPYEIAAGGAPVKLIYTAPQEYFFTQMKLAMFGAIFLAFPIIAAQIYMFVAPGLYKNERRAFLPFMIATPVLFLIGAALVYFGIMPMAMHYFTSMQQAGGEGQASIELLPRVSEYLGFIMSLILAFGVCFQLPVILTLLARVGMVTSKQLIAGWRYAIVISFAVAAVLTPPDLLSQVSLGTPTFLLYLLSIGAVKLVERNRRIAEAKGADEAEAPEGA</sequence>